<proteinExistence type="predicted"/>
<dbReference type="InterPro" id="IPR040225">
    <property type="entry name" value="GIL1-like"/>
</dbReference>
<dbReference type="PANTHER" id="PTHR31161">
    <property type="entry name" value="PROTEIN GRAVITROPIC IN THE LIGHT 1"/>
    <property type="match status" value="1"/>
</dbReference>
<dbReference type="AlphaFoldDB" id="A0A834W080"/>
<comment type="caution">
    <text evidence="1">The sequence shown here is derived from an EMBL/GenBank/DDBJ whole genome shotgun (WGS) entry which is preliminary data.</text>
</comment>
<dbReference type="Proteomes" id="UP000634136">
    <property type="component" value="Unassembled WGS sequence"/>
</dbReference>
<gene>
    <name evidence="1" type="ORF">G2W53_043418</name>
</gene>
<dbReference type="GO" id="GO:0009959">
    <property type="term" value="P:negative gravitropism"/>
    <property type="evidence" value="ECO:0007669"/>
    <property type="project" value="InterPro"/>
</dbReference>
<protein>
    <submittedName>
        <fullName evidence="1">Protein GRAVITROPIC IN THE LIGHT 1</fullName>
    </submittedName>
</protein>
<evidence type="ECO:0000313" key="2">
    <source>
        <dbReference type="Proteomes" id="UP000634136"/>
    </source>
</evidence>
<keyword evidence="2" id="KW-1185">Reference proteome</keyword>
<name>A0A834W080_9FABA</name>
<dbReference type="EMBL" id="JAAIUW010000013">
    <property type="protein sequence ID" value="KAF7804307.1"/>
    <property type="molecule type" value="Genomic_DNA"/>
</dbReference>
<organism evidence="1 2">
    <name type="scientific">Senna tora</name>
    <dbReference type="NCBI Taxonomy" id="362788"/>
    <lineage>
        <taxon>Eukaryota</taxon>
        <taxon>Viridiplantae</taxon>
        <taxon>Streptophyta</taxon>
        <taxon>Embryophyta</taxon>
        <taxon>Tracheophyta</taxon>
        <taxon>Spermatophyta</taxon>
        <taxon>Magnoliopsida</taxon>
        <taxon>eudicotyledons</taxon>
        <taxon>Gunneridae</taxon>
        <taxon>Pentapetalae</taxon>
        <taxon>rosids</taxon>
        <taxon>fabids</taxon>
        <taxon>Fabales</taxon>
        <taxon>Fabaceae</taxon>
        <taxon>Caesalpinioideae</taxon>
        <taxon>Cassia clade</taxon>
        <taxon>Senna</taxon>
    </lineage>
</organism>
<dbReference type="GO" id="GO:0009639">
    <property type="term" value="P:response to red or far red light"/>
    <property type="evidence" value="ECO:0007669"/>
    <property type="project" value="InterPro"/>
</dbReference>
<sequence length="73" mass="8362">MESANWDLEAAMRVIHPHAVFAKPNHKSFAFESFVFLTLFEGFDYPKFTVHLEKTFTAIAKSSTSINSKRPKL</sequence>
<dbReference type="OrthoDB" id="10549625at2759"/>
<accession>A0A834W080</accession>
<evidence type="ECO:0000313" key="1">
    <source>
        <dbReference type="EMBL" id="KAF7804307.1"/>
    </source>
</evidence>
<reference evidence="1" key="1">
    <citation type="submission" date="2020-09" db="EMBL/GenBank/DDBJ databases">
        <title>Genome-Enabled Discovery of Anthraquinone Biosynthesis in Senna tora.</title>
        <authorList>
            <person name="Kang S.-H."/>
            <person name="Pandey R.P."/>
            <person name="Lee C.-M."/>
            <person name="Sim J.-S."/>
            <person name="Jeong J.-T."/>
            <person name="Choi B.-S."/>
            <person name="Jung M."/>
            <person name="Ginzburg D."/>
            <person name="Zhao K."/>
            <person name="Won S.Y."/>
            <person name="Oh T.-J."/>
            <person name="Yu Y."/>
            <person name="Kim N.-H."/>
            <person name="Lee O.R."/>
            <person name="Lee T.-H."/>
            <person name="Bashyal P."/>
            <person name="Kim T.-S."/>
            <person name="Lee W.-H."/>
            <person name="Kawkins C."/>
            <person name="Kim C.-K."/>
            <person name="Kim J.S."/>
            <person name="Ahn B.O."/>
            <person name="Rhee S.Y."/>
            <person name="Sohng J.K."/>
        </authorList>
    </citation>
    <scope>NUCLEOTIDE SEQUENCE</scope>
    <source>
        <tissue evidence="1">Leaf</tissue>
    </source>
</reference>